<keyword evidence="5 6" id="KW-0472">Membrane</keyword>
<dbReference type="GO" id="GO:0005886">
    <property type="term" value="C:plasma membrane"/>
    <property type="evidence" value="ECO:0007669"/>
    <property type="project" value="UniProtKB-SubCell"/>
</dbReference>
<dbReference type="KEGG" id="dgi:Desgi_0408"/>
<proteinExistence type="predicted"/>
<dbReference type="OrthoDB" id="9784202at2"/>
<keyword evidence="4 6" id="KW-1133">Transmembrane helix</keyword>
<evidence type="ECO:0000256" key="4">
    <source>
        <dbReference type="ARBA" id="ARBA00022989"/>
    </source>
</evidence>
<sequence length="219" mass="23599">MNLETIFVTALVVGFSGAIMPGPLLTVTIGESIRRGFIAGPLLMVGHALLEILLVLLLVWGVADLLLEKQVQTVIAVVGGSFLIYMGWTMYRDARRGRVSLQLASDDEDAAGERVGNGRFRLHPVPAGVLVSLSNPYWSLWWATVGLVYITTSMAQGTAGLLAFMSGHLLSDFIWYGLVSGAVAGGRRFLNQQLYRGVIAFCGAFLAGLGGYFVYRGLL</sequence>
<evidence type="ECO:0000256" key="6">
    <source>
        <dbReference type="SAM" id="Phobius"/>
    </source>
</evidence>
<feature type="transmembrane region" description="Helical" evidence="6">
    <location>
        <begin position="42"/>
        <end position="63"/>
    </location>
</feature>
<organism evidence="7 8">
    <name type="scientific">Desulfoscipio gibsoniae DSM 7213</name>
    <dbReference type="NCBI Taxonomy" id="767817"/>
    <lineage>
        <taxon>Bacteria</taxon>
        <taxon>Bacillati</taxon>
        <taxon>Bacillota</taxon>
        <taxon>Clostridia</taxon>
        <taxon>Eubacteriales</taxon>
        <taxon>Desulfallaceae</taxon>
        <taxon>Desulfoscipio</taxon>
    </lineage>
</organism>
<dbReference type="AlphaFoldDB" id="R4KK25"/>
<evidence type="ECO:0000256" key="3">
    <source>
        <dbReference type="ARBA" id="ARBA00022692"/>
    </source>
</evidence>
<reference evidence="7 8" key="1">
    <citation type="submission" date="2012-01" db="EMBL/GenBank/DDBJ databases">
        <title>Complete sequence of Desulfotomaculum gibsoniae DSM 7213.</title>
        <authorList>
            <consortium name="US DOE Joint Genome Institute"/>
            <person name="Lucas S."/>
            <person name="Han J."/>
            <person name="Lapidus A."/>
            <person name="Cheng J.-F."/>
            <person name="Goodwin L."/>
            <person name="Pitluck S."/>
            <person name="Peters L."/>
            <person name="Ovchinnikova G."/>
            <person name="Teshima H."/>
            <person name="Detter J.C."/>
            <person name="Han C."/>
            <person name="Tapia R."/>
            <person name="Land M."/>
            <person name="Hauser L."/>
            <person name="Kyrpides N."/>
            <person name="Ivanova N."/>
            <person name="Pagani I."/>
            <person name="Parshina S."/>
            <person name="Plugge C."/>
            <person name="Muyzer G."/>
            <person name="Kuever J."/>
            <person name="Ivanova A."/>
            <person name="Nazina T."/>
            <person name="Klenk H.-P."/>
            <person name="Brambilla E."/>
            <person name="Spring S."/>
            <person name="Stams A.F."/>
            <person name="Woyke T."/>
        </authorList>
    </citation>
    <scope>NUCLEOTIDE SEQUENCE [LARGE SCALE GENOMIC DNA]</scope>
    <source>
        <strain evidence="7 8">DSM 7213</strain>
    </source>
</reference>
<dbReference type="InterPro" id="IPR001123">
    <property type="entry name" value="LeuE-type"/>
</dbReference>
<keyword evidence="2" id="KW-1003">Cell membrane</keyword>
<evidence type="ECO:0000256" key="1">
    <source>
        <dbReference type="ARBA" id="ARBA00004651"/>
    </source>
</evidence>
<feature type="transmembrane region" description="Helical" evidence="6">
    <location>
        <begin position="197"/>
        <end position="215"/>
    </location>
</feature>
<protein>
    <submittedName>
        <fullName evidence="7">Putative threonine efflux protein</fullName>
    </submittedName>
</protein>
<dbReference type="GO" id="GO:0006865">
    <property type="term" value="P:amino acid transport"/>
    <property type="evidence" value="ECO:0007669"/>
    <property type="project" value="InterPro"/>
</dbReference>
<evidence type="ECO:0000256" key="2">
    <source>
        <dbReference type="ARBA" id="ARBA00022475"/>
    </source>
</evidence>
<dbReference type="Pfam" id="PF01810">
    <property type="entry name" value="LysE"/>
    <property type="match status" value="1"/>
</dbReference>
<evidence type="ECO:0000313" key="7">
    <source>
        <dbReference type="EMBL" id="AGK99985.1"/>
    </source>
</evidence>
<comment type="subcellular location">
    <subcellularLocation>
        <location evidence="1">Cell membrane</location>
        <topology evidence="1">Multi-pass membrane protein</topology>
    </subcellularLocation>
</comment>
<dbReference type="PANTHER" id="PTHR38825">
    <property type="entry name" value="LYSINE EXPORTER PROTEIN (LYSE/YGGA)"/>
    <property type="match status" value="1"/>
</dbReference>
<feature type="transmembrane region" description="Helical" evidence="6">
    <location>
        <begin position="6"/>
        <end position="30"/>
    </location>
</feature>
<dbReference type="eggNOG" id="COG1280">
    <property type="taxonomic scope" value="Bacteria"/>
</dbReference>
<dbReference type="RefSeq" id="WP_006522829.1">
    <property type="nucleotide sequence ID" value="NC_021184.1"/>
</dbReference>
<dbReference type="HOGENOM" id="CLU_104651_0_0_9"/>
<name>R4KK25_9FIRM</name>
<dbReference type="STRING" id="767817.Desgi_0408"/>
<evidence type="ECO:0000256" key="5">
    <source>
        <dbReference type="ARBA" id="ARBA00023136"/>
    </source>
</evidence>
<accession>R4KK25</accession>
<keyword evidence="8" id="KW-1185">Reference proteome</keyword>
<gene>
    <name evidence="7" type="ORF">Desgi_0408</name>
</gene>
<feature type="transmembrane region" description="Helical" evidence="6">
    <location>
        <begin position="69"/>
        <end position="88"/>
    </location>
</feature>
<dbReference type="EMBL" id="CP003273">
    <property type="protein sequence ID" value="AGK99985.1"/>
    <property type="molecule type" value="Genomic_DNA"/>
</dbReference>
<evidence type="ECO:0000313" key="8">
    <source>
        <dbReference type="Proteomes" id="UP000013520"/>
    </source>
</evidence>
<dbReference type="PANTHER" id="PTHR38825:SF1">
    <property type="entry name" value="TRANSPORTER, LYSE FAMILY"/>
    <property type="match status" value="1"/>
</dbReference>
<dbReference type="Proteomes" id="UP000013520">
    <property type="component" value="Chromosome"/>
</dbReference>
<keyword evidence="3 6" id="KW-0812">Transmembrane</keyword>